<keyword evidence="4 10" id="KW-0812">Transmembrane</keyword>
<evidence type="ECO:0000256" key="7">
    <source>
        <dbReference type="ARBA" id="ARBA00023136"/>
    </source>
</evidence>
<feature type="transmembrane region" description="Helical" evidence="10">
    <location>
        <begin position="260"/>
        <end position="279"/>
    </location>
</feature>
<feature type="compositionally biased region" description="Polar residues" evidence="9">
    <location>
        <begin position="628"/>
        <end position="653"/>
    </location>
</feature>
<evidence type="ECO:0000256" key="6">
    <source>
        <dbReference type="ARBA" id="ARBA00023065"/>
    </source>
</evidence>
<comment type="similarity">
    <text evidence="2">Belongs to the aromatic acid exporter (TC 2.A.85) family.</text>
</comment>
<dbReference type="InterPro" id="IPR020966">
    <property type="entry name" value="ALMT"/>
</dbReference>
<comment type="subcellular location">
    <subcellularLocation>
        <location evidence="1">Membrane</location>
        <topology evidence="1">Multi-pass membrane protein</topology>
    </subcellularLocation>
</comment>
<name>A0ABP0TR35_9BRYO</name>
<evidence type="ECO:0000256" key="4">
    <source>
        <dbReference type="ARBA" id="ARBA00022692"/>
    </source>
</evidence>
<keyword evidence="3" id="KW-0813">Transport</keyword>
<evidence type="ECO:0000256" key="1">
    <source>
        <dbReference type="ARBA" id="ARBA00004141"/>
    </source>
</evidence>
<proteinExistence type="inferred from homology"/>
<keyword evidence="5 10" id="KW-1133">Transmembrane helix</keyword>
<evidence type="ECO:0000313" key="11">
    <source>
        <dbReference type="EMBL" id="CAK9202806.1"/>
    </source>
</evidence>
<organism evidence="11 12">
    <name type="scientific">Sphagnum troendelagicum</name>
    <dbReference type="NCBI Taxonomy" id="128251"/>
    <lineage>
        <taxon>Eukaryota</taxon>
        <taxon>Viridiplantae</taxon>
        <taxon>Streptophyta</taxon>
        <taxon>Embryophyta</taxon>
        <taxon>Bryophyta</taxon>
        <taxon>Sphagnophytina</taxon>
        <taxon>Sphagnopsida</taxon>
        <taxon>Sphagnales</taxon>
        <taxon>Sphagnaceae</taxon>
        <taxon>Sphagnum</taxon>
    </lineage>
</organism>
<evidence type="ECO:0000313" key="12">
    <source>
        <dbReference type="Proteomes" id="UP001497512"/>
    </source>
</evidence>
<gene>
    <name evidence="11" type="ORF">CSSPTR1EN2_LOCUS6591</name>
</gene>
<evidence type="ECO:0000256" key="8">
    <source>
        <dbReference type="ARBA" id="ARBA00023303"/>
    </source>
</evidence>
<evidence type="ECO:0000256" key="10">
    <source>
        <dbReference type="SAM" id="Phobius"/>
    </source>
</evidence>
<feature type="transmembrane region" description="Helical" evidence="10">
    <location>
        <begin position="236"/>
        <end position="254"/>
    </location>
</feature>
<keyword evidence="7 10" id="KW-0472">Membrane</keyword>
<evidence type="ECO:0000256" key="3">
    <source>
        <dbReference type="ARBA" id="ARBA00022448"/>
    </source>
</evidence>
<feature type="region of interest" description="Disordered" evidence="9">
    <location>
        <begin position="100"/>
        <end position="127"/>
    </location>
</feature>
<evidence type="ECO:0000256" key="5">
    <source>
        <dbReference type="ARBA" id="ARBA00022989"/>
    </source>
</evidence>
<dbReference type="Proteomes" id="UP001497512">
    <property type="component" value="Chromosome 13"/>
</dbReference>
<dbReference type="PANTHER" id="PTHR31086">
    <property type="entry name" value="ALUMINUM-ACTIVATED MALATE TRANSPORTER 10"/>
    <property type="match status" value="1"/>
</dbReference>
<feature type="region of interest" description="Disordered" evidence="9">
    <location>
        <begin position="546"/>
        <end position="582"/>
    </location>
</feature>
<keyword evidence="12" id="KW-1185">Reference proteome</keyword>
<evidence type="ECO:0000256" key="2">
    <source>
        <dbReference type="ARBA" id="ARBA00007079"/>
    </source>
</evidence>
<keyword evidence="6" id="KW-0406">Ion transport</keyword>
<dbReference type="Pfam" id="PF11744">
    <property type="entry name" value="ALMT"/>
    <property type="match status" value="2"/>
</dbReference>
<sequence>MAASKQVDDSLHAPLLGSYLDNRNTFSFANGTQEDEAFLPADYNFHRSHSIPASPRPGSLTSSGKHFAFSKGEPLESEAEHLVAGDKNPFQHIQDAHMLNSRGHSRHPSDREHQATSHPRPSVSSRRLRNPIEKKSFVVRAAHNAKNNPKNFFYTVLQGVVLWPKWSWAAVSKNTGLTILSLKQGFVAGLASILCIIPFPDPFDEINSIALWAVVTTDLLYESNIGLSVSKGLNRVVGTLAAGLIAMALNQIGPILGYQIYPYFVVFTVVVGGAILRFLKGVPPLKDQWGYAFTVATIAFHLFIITAYTQPERWTLPMLRFSMILLGFFMSTLVNLAIKPIYAGDALHKLVAKNFETAASVIERCVEEYINDTKLDHVPDILSGLSVDDKIHQSYHEVVMSDSDIDKLLSAVHWEPCHGPFFVGYPWYRYDDITDYLRYTLYDVIALDSCLRANIQAPKHLRELFAKDMDTIAKECANVLRTLGDSMKNMKKFASKDIMRQAQEAAVLLQYKIYLHTHLLLGSGALESPRYPAYMACLSPFSNTQPREVPQAHSAFARSETRGEHYSKSEDGKVNENNGGETLLGEMDEHAARDSSPGVQYGPIETEKHDASLSAKFGSPGRPVMIDTFSQGTSKTFSKSRPAQLKSRQTPVQMQHEGSPGVIISIPDEQFSRSSSSQETPELEERPVPGKSPRGPNRSVRWEEQFMQRWASLGRNWDGTLERISALSLVKFASLLIEVVSKLNFVVESVEELSEQARFKEIASE</sequence>
<feature type="compositionally biased region" description="Polar residues" evidence="9">
    <location>
        <begin position="116"/>
        <end position="125"/>
    </location>
</feature>
<feature type="compositionally biased region" description="Basic and acidic residues" evidence="9">
    <location>
        <begin position="559"/>
        <end position="574"/>
    </location>
</feature>
<feature type="transmembrane region" description="Helical" evidence="10">
    <location>
        <begin position="321"/>
        <end position="338"/>
    </location>
</feature>
<feature type="region of interest" description="Disordered" evidence="9">
    <location>
        <begin position="670"/>
        <end position="700"/>
    </location>
</feature>
<reference evidence="11" key="1">
    <citation type="submission" date="2024-02" db="EMBL/GenBank/DDBJ databases">
        <authorList>
            <consortium name="ELIXIR-Norway"/>
            <consortium name="Elixir Norway"/>
        </authorList>
    </citation>
    <scope>NUCLEOTIDE SEQUENCE</scope>
</reference>
<protein>
    <submittedName>
        <fullName evidence="11">Uncharacterized protein</fullName>
    </submittedName>
</protein>
<feature type="region of interest" description="Disordered" evidence="9">
    <location>
        <begin position="628"/>
        <end position="658"/>
    </location>
</feature>
<dbReference type="EMBL" id="OZ019905">
    <property type="protein sequence ID" value="CAK9202806.1"/>
    <property type="molecule type" value="Genomic_DNA"/>
</dbReference>
<evidence type="ECO:0000256" key="9">
    <source>
        <dbReference type="SAM" id="MobiDB-lite"/>
    </source>
</evidence>
<feature type="region of interest" description="Disordered" evidence="9">
    <location>
        <begin position="49"/>
        <end position="68"/>
    </location>
</feature>
<accession>A0ABP0TR35</accession>
<keyword evidence="8" id="KW-0407">Ion channel</keyword>
<feature type="transmembrane region" description="Helical" evidence="10">
    <location>
        <begin position="291"/>
        <end position="309"/>
    </location>
</feature>